<keyword evidence="3" id="KW-1185">Reference proteome</keyword>
<evidence type="ECO:0000313" key="2">
    <source>
        <dbReference type="EMBL" id="CAA7400672.1"/>
    </source>
</evidence>
<evidence type="ECO:0000259" key="1">
    <source>
        <dbReference type="Pfam" id="PF04101"/>
    </source>
</evidence>
<accession>A0A7I8KT67</accession>
<dbReference type="InterPro" id="IPR007235">
    <property type="entry name" value="Glyco_trans_28_C"/>
</dbReference>
<dbReference type="GO" id="GO:0016758">
    <property type="term" value="F:hexosyltransferase activity"/>
    <property type="evidence" value="ECO:0007669"/>
    <property type="project" value="InterPro"/>
</dbReference>
<reference evidence="2" key="1">
    <citation type="submission" date="2020-02" db="EMBL/GenBank/DDBJ databases">
        <authorList>
            <person name="Scholz U."/>
            <person name="Mascher M."/>
            <person name="Fiebig A."/>
        </authorList>
    </citation>
    <scope>NUCLEOTIDE SEQUENCE</scope>
</reference>
<dbReference type="GO" id="GO:0043541">
    <property type="term" value="C:UDP-N-acetylglucosamine transferase complex"/>
    <property type="evidence" value="ECO:0007669"/>
    <property type="project" value="TreeGrafter"/>
</dbReference>
<protein>
    <recommendedName>
        <fullName evidence="1">Glycosyl transferase family 28 C-terminal domain-containing protein</fullName>
    </recommendedName>
</protein>
<dbReference type="Pfam" id="PF04101">
    <property type="entry name" value="Glyco_tran_28_C"/>
    <property type="match status" value="1"/>
</dbReference>
<name>A0A7I8KT67_SPIIN</name>
<evidence type="ECO:0000313" key="3">
    <source>
        <dbReference type="Proteomes" id="UP000663760"/>
    </source>
</evidence>
<proteinExistence type="predicted"/>
<dbReference type="EMBL" id="LR746271">
    <property type="protein sequence ID" value="CAA7400672.1"/>
    <property type="molecule type" value="Genomic_DNA"/>
</dbReference>
<sequence>MGEDQKGKRLKRIVFVTVGTTSFDALVRAMDTQAVREELRRRGYTDLLIQMGRGSYIPSKFSGEDGLVAVDYFTFSPTIADYLLSAELVISHAGSGSIFETLRLGKPLVVVVNEDLMDNHQSELADELAARKHLFCSRPQSLGQALRTMDLEALVPYSPGDARPVATHINKFLGFQAD</sequence>
<dbReference type="Gene3D" id="3.40.50.2000">
    <property type="entry name" value="Glycogen Phosphorylase B"/>
    <property type="match status" value="1"/>
</dbReference>
<dbReference type="OrthoDB" id="20273at2759"/>
<gene>
    <name evidence="2" type="ORF">SI8410_08011350</name>
</gene>
<dbReference type="SUPFAM" id="SSF53756">
    <property type="entry name" value="UDP-Glycosyltransferase/glycogen phosphorylase"/>
    <property type="match status" value="1"/>
</dbReference>
<dbReference type="PANTHER" id="PTHR47043:SF1">
    <property type="entry name" value="UDP-N-ACETYLGLUCOSAMINE TRANSFERASE SUBUNIT ALG13"/>
    <property type="match status" value="1"/>
</dbReference>
<organism evidence="2 3">
    <name type="scientific">Spirodela intermedia</name>
    <name type="common">Intermediate duckweed</name>
    <dbReference type="NCBI Taxonomy" id="51605"/>
    <lineage>
        <taxon>Eukaryota</taxon>
        <taxon>Viridiplantae</taxon>
        <taxon>Streptophyta</taxon>
        <taxon>Embryophyta</taxon>
        <taxon>Tracheophyta</taxon>
        <taxon>Spermatophyta</taxon>
        <taxon>Magnoliopsida</taxon>
        <taxon>Liliopsida</taxon>
        <taxon>Araceae</taxon>
        <taxon>Lemnoideae</taxon>
        <taxon>Spirodela</taxon>
    </lineage>
</organism>
<dbReference type="AlphaFoldDB" id="A0A7I8KT67"/>
<dbReference type="Proteomes" id="UP000663760">
    <property type="component" value="Chromosome 8"/>
</dbReference>
<dbReference type="GO" id="GO:0006488">
    <property type="term" value="P:dolichol-linked oligosaccharide biosynthetic process"/>
    <property type="evidence" value="ECO:0007669"/>
    <property type="project" value="TreeGrafter"/>
</dbReference>
<feature type="domain" description="Glycosyl transferase family 28 C-terminal" evidence="1">
    <location>
        <begin position="13"/>
        <end position="162"/>
    </location>
</feature>
<dbReference type="PANTHER" id="PTHR47043">
    <property type="entry name" value="UDP-N-ACETYLGLUCOSAMINE TRANSFERASE SUBUNIT ALG13"/>
    <property type="match status" value="1"/>
</dbReference>
<dbReference type="InterPro" id="IPR052474">
    <property type="entry name" value="UDP-GlcNAc_transferase"/>
</dbReference>